<dbReference type="PANTHER" id="PTHR43784:SF2">
    <property type="entry name" value="GDSL-LIKE LIPASE_ACYLHYDROLASE, PUTATIVE (AFU_ORTHOLOGUE AFUA_2G00820)-RELATED"/>
    <property type="match status" value="1"/>
</dbReference>
<gene>
    <name evidence="3" type="ORF">D7231_30615</name>
</gene>
<keyword evidence="1" id="KW-0472">Membrane</keyword>
<dbReference type="SUPFAM" id="SSF52266">
    <property type="entry name" value="SGNH hydrolase"/>
    <property type="match status" value="1"/>
</dbReference>
<comment type="caution">
    <text evidence="3">The sequence shown here is derived from an EMBL/GenBank/DDBJ whole genome shotgun (WGS) entry which is preliminary data.</text>
</comment>
<dbReference type="EMBL" id="RBAM01000019">
    <property type="protein sequence ID" value="RKN62966.1"/>
    <property type="molecule type" value="Genomic_DNA"/>
</dbReference>
<evidence type="ECO:0000313" key="3">
    <source>
        <dbReference type="EMBL" id="RKN62966.1"/>
    </source>
</evidence>
<dbReference type="RefSeq" id="WP_120758867.1">
    <property type="nucleotide sequence ID" value="NZ_RBAM01000019.1"/>
</dbReference>
<name>A0A3B0AUQ9_9ACTN</name>
<keyword evidence="4" id="KW-1185">Reference proteome</keyword>
<reference evidence="3 4" key="1">
    <citation type="journal article" date="2015" name="Antonie Van Leeuwenhoek">
        <title>Streptomyces klenkii sp. nov., isolated from deep marine sediment.</title>
        <authorList>
            <person name="Veyisoglu A."/>
            <person name="Sahin N."/>
        </authorList>
    </citation>
    <scope>NUCLEOTIDE SEQUENCE [LARGE SCALE GENOMIC DNA]</scope>
    <source>
        <strain evidence="3 4">KCTC 29202</strain>
    </source>
</reference>
<evidence type="ECO:0000313" key="4">
    <source>
        <dbReference type="Proteomes" id="UP000270343"/>
    </source>
</evidence>
<dbReference type="InterPro" id="IPR013830">
    <property type="entry name" value="SGNH_hydro"/>
</dbReference>
<dbReference type="CDD" id="cd01830">
    <property type="entry name" value="XynE_like"/>
    <property type="match status" value="1"/>
</dbReference>
<dbReference type="Pfam" id="PF13472">
    <property type="entry name" value="Lipase_GDSL_2"/>
    <property type="match status" value="1"/>
</dbReference>
<evidence type="ECO:0000259" key="2">
    <source>
        <dbReference type="Pfam" id="PF13472"/>
    </source>
</evidence>
<dbReference type="GO" id="GO:0016787">
    <property type="term" value="F:hydrolase activity"/>
    <property type="evidence" value="ECO:0007669"/>
    <property type="project" value="UniProtKB-KW"/>
</dbReference>
<sequence>MNRPPLPRGTAYAVLAALAAVVIVISTAIFLGTAGRDGRTVTGSHENRGSAEPAASGQWVGTWATAPAAAEPNTPKGFAGMSIRNVVHTSIGGTGARIQLSNLYGTVPLAVTHASLAVAAAPGSPAAVPGSMQRLTFAGQPTATVPVGGSLISDPVRLAVPAAADLLVTTYSPTPSGPVTYHASARQTSFIARGDQAEEPLGTAYTTKTPYWRYVSGVDVWTQEAHGAVVALGDSITDGVTSSTGLNRRWTDFLAARLRTEPGAPRYGVLNEGISGNRILLSNSPSPTANNLSGLSRFDRDVLGRTGARVVVIALGVNDILRKPQVDNPQQIVDGLRSMVRRAHERGLRVVGSTLMPFHGHKGAVQRQEVTRQGVNQIIRSGGVFDSVVDFDRTLRDPAAPERLLPAYDSGDHLHPSDAGYEAMAQALDLEALKGQAAAAL</sequence>
<keyword evidence="1" id="KW-1133">Transmembrane helix</keyword>
<feature type="transmembrane region" description="Helical" evidence="1">
    <location>
        <begin position="12"/>
        <end position="32"/>
    </location>
</feature>
<feature type="domain" description="SGNH hydrolase-type esterase" evidence="2">
    <location>
        <begin position="231"/>
        <end position="423"/>
    </location>
</feature>
<accession>A0A3B0AUQ9</accession>
<dbReference type="Proteomes" id="UP000270343">
    <property type="component" value="Unassembled WGS sequence"/>
</dbReference>
<keyword evidence="3" id="KW-0378">Hydrolase</keyword>
<keyword evidence="1" id="KW-0812">Transmembrane</keyword>
<evidence type="ECO:0000256" key="1">
    <source>
        <dbReference type="SAM" id="Phobius"/>
    </source>
</evidence>
<proteinExistence type="predicted"/>
<protein>
    <submittedName>
        <fullName evidence="3">SGNH/GDSL hydrolase family protein</fullName>
    </submittedName>
</protein>
<dbReference type="Gene3D" id="3.40.50.1110">
    <property type="entry name" value="SGNH hydrolase"/>
    <property type="match status" value="1"/>
</dbReference>
<dbReference type="AlphaFoldDB" id="A0A3B0AUQ9"/>
<dbReference type="OrthoDB" id="1828825at2"/>
<dbReference type="PANTHER" id="PTHR43784">
    <property type="entry name" value="GDSL-LIKE LIPASE/ACYLHYDROLASE, PUTATIVE (AFU_ORTHOLOGUE AFUA_2G00820)-RELATED"/>
    <property type="match status" value="1"/>
</dbReference>
<dbReference type="InterPro" id="IPR036514">
    <property type="entry name" value="SGNH_hydro_sf"/>
</dbReference>
<organism evidence="3 4">
    <name type="scientific">Streptomyces klenkii</name>
    <dbReference type="NCBI Taxonomy" id="1420899"/>
    <lineage>
        <taxon>Bacteria</taxon>
        <taxon>Bacillati</taxon>
        <taxon>Actinomycetota</taxon>
        <taxon>Actinomycetes</taxon>
        <taxon>Kitasatosporales</taxon>
        <taxon>Streptomycetaceae</taxon>
        <taxon>Streptomyces</taxon>
    </lineage>
</organism>
<dbReference type="InterPro" id="IPR053140">
    <property type="entry name" value="GDSL_Rv0518-like"/>
</dbReference>